<evidence type="ECO:0000313" key="2">
    <source>
        <dbReference type="EMBL" id="KAJ8254231.1"/>
    </source>
</evidence>
<evidence type="ECO:0000256" key="1">
    <source>
        <dbReference type="SAM" id="SignalP"/>
    </source>
</evidence>
<feature type="signal peptide" evidence="1">
    <location>
        <begin position="1"/>
        <end position="27"/>
    </location>
</feature>
<dbReference type="EMBL" id="JAFJMO010000016">
    <property type="protein sequence ID" value="KAJ8254231.1"/>
    <property type="molecule type" value="Genomic_DNA"/>
</dbReference>
<proteinExistence type="predicted"/>
<gene>
    <name evidence="2" type="ORF">COCON_G00208430</name>
</gene>
<keyword evidence="1" id="KW-0732">Signal</keyword>
<accession>A0A9Q1D046</accession>
<feature type="chain" id="PRO_5040333798" description="Secreted protein" evidence="1">
    <location>
        <begin position="28"/>
        <end position="74"/>
    </location>
</feature>
<keyword evidence="3" id="KW-1185">Reference proteome</keyword>
<evidence type="ECO:0000313" key="3">
    <source>
        <dbReference type="Proteomes" id="UP001152803"/>
    </source>
</evidence>
<dbReference type="Proteomes" id="UP001152803">
    <property type="component" value="Unassembled WGS sequence"/>
</dbReference>
<organism evidence="2 3">
    <name type="scientific">Conger conger</name>
    <name type="common">Conger eel</name>
    <name type="synonym">Muraena conger</name>
    <dbReference type="NCBI Taxonomy" id="82655"/>
    <lineage>
        <taxon>Eukaryota</taxon>
        <taxon>Metazoa</taxon>
        <taxon>Chordata</taxon>
        <taxon>Craniata</taxon>
        <taxon>Vertebrata</taxon>
        <taxon>Euteleostomi</taxon>
        <taxon>Actinopterygii</taxon>
        <taxon>Neopterygii</taxon>
        <taxon>Teleostei</taxon>
        <taxon>Anguilliformes</taxon>
        <taxon>Congridae</taxon>
        <taxon>Conger</taxon>
    </lineage>
</organism>
<protein>
    <recommendedName>
        <fullName evidence="4">Secreted protein</fullName>
    </recommendedName>
</protein>
<sequence length="74" mass="8780">MQSGKGGNMVFFKLLITKRILWQKLLCLCLIELEDEIPQSGRFFVSIKKYPNKWEFGVQPCEKRKRKETRDKCA</sequence>
<reference evidence="2" key="1">
    <citation type="journal article" date="2023" name="Science">
        <title>Genome structures resolve the early diversification of teleost fishes.</title>
        <authorList>
            <person name="Parey E."/>
            <person name="Louis A."/>
            <person name="Montfort J."/>
            <person name="Bouchez O."/>
            <person name="Roques C."/>
            <person name="Iampietro C."/>
            <person name="Lluch J."/>
            <person name="Castinel A."/>
            <person name="Donnadieu C."/>
            <person name="Desvignes T."/>
            <person name="Floi Bucao C."/>
            <person name="Jouanno E."/>
            <person name="Wen M."/>
            <person name="Mejri S."/>
            <person name="Dirks R."/>
            <person name="Jansen H."/>
            <person name="Henkel C."/>
            <person name="Chen W.J."/>
            <person name="Zahm M."/>
            <person name="Cabau C."/>
            <person name="Klopp C."/>
            <person name="Thompson A.W."/>
            <person name="Robinson-Rechavi M."/>
            <person name="Braasch I."/>
            <person name="Lecointre G."/>
            <person name="Bobe J."/>
            <person name="Postlethwait J.H."/>
            <person name="Berthelot C."/>
            <person name="Roest Crollius H."/>
            <person name="Guiguen Y."/>
        </authorList>
    </citation>
    <scope>NUCLEOTIDE SEQUENCE</scope>
    <source>
        <strain evidence="2">Concon-B</strain>
    </source>
</reference>
<evidence type="ECO:0008006" key="4">
    <source>
        <dbReference type="Google" id="ProtNLM"/>
    </source>
</evidence>
<name>A0A9Q1D046_CONCO</name>
<comment type="caution">
    <text evidence="2">The sequence shown here is derived from an EMBL/GenBank/DDBJ whole genome shotgun (WGS) entry which is preliminary data.</text>
</comment>
<dbReference type="AlphaFoldDB" id="A0A9Q1D046"/>